<name>A0ACB1B1L6_MELEN</name>
<accession>A0ACB1B1L6</accession>
<comment type="caution">
    <text evidence="1">The sequence shown here is derived from an EMBL/GenBank/DDBJ whole genome shotgun (WGS) entry which is preliminary data.</text>
</comment>
<dbReference type="Proteomes" id="UP001497535">
    <property type="component" value="Unassembled WGS sequence"/>
</dbReference>
<sequence>MDSFIYTILMFRQCIMLEDFFELLMALCGQKCAKLFSSHEQLLEFVKERCKTRVKIEEKGSRVFLSWAEPNDVSKRLHDQLVIIGKRVCSESAPQKG</sequence>
<protein>
    <submittedName>
        <fullName evidence="1">Uncharacterized protein</fullName>
    </submittedName>
</protein>
<evidence type="ECO:0000313" key="1">
    <source>
        <dbReference type="EMBL" id="CAK5117490.1"/>
    </source>
</evidence>
<reference evidence="1" key="1">
    <citation type="submission" date="2023-11" db="EMBL/GenBank/DDBJ databases">
        <authorList>
            <person name="Poullet M."/>
        </authorList>
    </citation>
    <scope>NUCLEOTIDE SEQUENCE</scope>
    <source>
        <strain evidence="1">E1834</strain>
    </source>
</reference>
<keyword evidence="2" id="KW-1185">Reference proteome</keyword>
<evidence type="ECO:0000313" key="2">
    <source>
        <dbReference type="Proteomes" id="UP001497535"/>
    </source>
</evidence>
<dbReference type="EMBL" id="CAVMJV010000160">
    <property type="protein sequence ID" value="CAK5117490.1"/>
    <property type="molecule type" value="Genomic_DNA"/>
</dbReference>
<proteinExistence type="predicted"/>
<organism evidence="1 2">
    <name type="scientific">Meloidogyne enterolobii</name>
    <name type="common">Root-knot nematode worm</name>
    <name type="synonym">Meloidogyne mayaguensis</name>
    <dbReference type="NCBI Taxonomy" id="390850"/>
    <lineage>
        <taxon>Eukaryota</taxon>
        <taxon>Metazoa</taxon>
        <taxon>Ecdysozoa</taxon>
        <taxon>Nematoda</taxon>
        <taxon>Chromadorea</taxon>
        <taxon>Rhabditida</taxon>
        <taxon>Tylenchina</taxon>
        <taxon>Tylenchomorpha</taxon>
        <taxon>Tylenchoidea</taxon>
        <taxon>Meloidogynidae</taxon>
        <taxon>Meloidogyninae</taxon>
        <taxon>Meloidogyne</taxon>
    </lineage>
</organism>
<gene>
    <name evidence="1" type="ORF">MENTE1834_LOCUS46051</name>
</gene>